<dbReference type="GeneID" id="81458304"/>
<feature type="region of interest" description="Disordered" evidence="10">
    <location>
        <begin position="565"/>
        <end position="661"/>
    </location>
</feature>
<gene>
    <name evidence="12" type="ORF">N7517_001391</name>
</gene>
<dbReference type="GO" id="GO:0008312">
    <property type="term" value="F:7S RNA binding"/>
    <property type="evidence" value="ECO:0007669"/>
    <property type="project" value="InterPro"/>
</dbReference>
<evidence type="ECO:0000256" key="9">
    <source>
        <dbReference type="PIRNR" id="PIRNR038922"/>
    </source>
</evidence>
<dbReference type="Pfam" id="PF17004">
    <property type="entry name" value="SRP_TPR_like"/>
    <property type="match status" value="1"/>
</dbReference>
<evidence type="ECO:0000256" key="3">
    <source>
        <dbReference type="ARBA" id="ARBA00007676"/>
    </source>
</evidence>
<evidence type="ECO:0000256" key="8">
    <source>
        <dbReference type="ARBA" id="ARBA00023274"/>
    </source>
</evidence>
<keyword evidence="8 9" id="KW-0687">Ribonucleoprotein</keyword>
<dbReference type="InterPro" id="IPR011990">
    <property type="entry name" value="TPR-like_helical_dom_sf"/>
</dbReference>
<dbReference type="Gene3D" id="1.25.40.10">
    <property type="entry name" value="Tetratricopeptide repeat domain"/>
    <property type="match status" value="1"/>
</dbReference>
<dbReference type="InterPro" id="IPR013699">
    <property type="entry name" value="Signal_recog_part_SRP72_RNA-bd"/>
</dbReference>
<feature type="compositionally biased region" description="Basic and acidic residues" evidence="10">
    <location>
        <begin position="584"/>
        <end position="607"/>
    </location>
</feature>
<evidence type="ECO:0000256" key="4">
    <source>
        <dbReference type="ARBA" id="ARBA00018350"/>
    </source>
</evidence>
<comment type="caution">
    <text evidence="12">The sequence shown here is derived from an EMBL/GenBank/DDBJ whole genome shotgun (WGS) entry which is preliminary data.</text>
</comment>
<protein>
    <recommendedName>
        <fullName evidence="4 9">Signal recognition particle subunit SRP72</fullName>
    </recommendedName>
</protein>
<dbReference type="Pfam" id="PF08492">
    <property type="entry name" value="SRP72"/>
    <property type="match status" value="1"/>
</dbReference>
<dbReference type="OrthoDB" id="5421607at2759"/>
<dbReference type="Proteomes" id="UP001147752">
    <property type="component" value="Unassembled WGS sequence"/>
</dbReference>
<accession>A0A9W9SRX9</accession>
<evidence type="ECO:0000313" key="13">
    <source>
        <dbReference type="Proteomes" id="UP001147752"/>
    </source>
</evidence>
<comment type="subcellular location">
    <subcellularLocation>
        <location evidence="2 9">Cytoplasm</location>
    </subcellularLocation>
    <subcellularLocation>
        <location evidence="1">Endoplasmic reticulum</location>
    </subcellularLocation>
</comment>
<evidence type="ECO:0000256" key="2">
    <source>
        <dbReference type="ARBA" id="ARBA00004496"/>
    </source>
</evidence>
<evidence type="ECO:0000256" key="7">
    <source>
        <dbReference type="ARBA" id="ARBA00023135"/>
    </source>
</evidence>
<evidence type="ECO:0000256" key="5">
    <source>
        <dbReference type="ARBA" id="ARBA00022490"/>
    </source>
</evidence>
<feature type="compositionally biased region" description="Basic residues" evidence="10">
    <location>
        <begin position="608"/>
        <end position="617"/>
    </location>
</feature>
<organism evidence="12 13">
    <name type="scientific">Penicillium concentricum</name>
    <dbReference type="NCBI Taxonomy" id="293559"/>
    <lineage>
        <taxon>Eukaryota</taxon>
        <taxon>Fungi</taxon>
        <taxon>Dikarya</taxon>
        <taxon>Ascomycota</taxon>
        <taxon>Pezizomycotina</taxon>
        <taxon>Eurotiomycetes</taxon>
        <taxon>Eurotiomycetidae</taxon>
        <taxon>Eurotiales</taxon>
        <taxon>Aspergillaceae</taxon>
        <taxon>Penicillium</taxon>
    </lineage>
</organism>
<dbReference type="FunFam" id="1.25.40.10:FF:000512">
    <property type="entry name" value="Signal recognition particle subunit SRP72"/>
    <property type="match status" value="1"/>
</dbReference>
<reference evidence="12" key="2">
    <citation type="journal article" date="2023" name="IMA Fungus">
        <title>Comparative genomic study of the Penicillium genus elucidates a diverse pangenome and 15 lateral gene transfer events.</title>
        <authorList>
            <person name="Petersen C."/>
            <person name="Sorensen T."/>
            <person name="Nielsen M.R."/>
            <person name="Sondergaard T.E."/>
            <person name="Sorensen J.L."/>
            <person name="Fitzpatrick D.A."/>
            <person name="Frisvad J.C."/>
            <person name="Nielsen K.L."/>
        </authorList>
    </citation>
    <scope>NUCLEOTIDE SEQUENCE</scope>
    <source>
        <strain evidence="12">IBT 3081</strain>
    </source>
</reference>
<dbReference type="GO" id="GO:0005783">
    <property type="term" value="C:endoplasmic reticulum"/>
    <property type="evidence" value="ECO:0007669"/>
    <property type="project" value="UniProtKB-SubCell"/>
</dbReference>
<dbReference type="AlphaFoldDB" id="A0A9W9SRX9"/>
<reference evidence="12" key="1">
    <citation type="submission" date="2022-12" db="EMBL/GenBank/DDBJ databases">
        <authorList>
            <person name="Petersen C."/>
        </authorList>
    </citation>
    <scope>NUCLEOTIDE SEQUENCE</scope>
    <source>
        <strain evidence="12">IBT 3081</strain>
    </source>
</reference>
<keyword evidence="5 9" id="KW-0963">Cytoplasm</keyword>
<dbReference type="SUPFAM" id="SSF48452">
    <property type="entry name" value="TPR-like"/>
    <property type="match status" value="1"/>
</dbReference>
<dbReference type="EMBL" id="JAPZBT010000001">
    <property type="protein sequence ID" value="KAJ5383480.1"/>
    <property type="molecule type" value="Genomic_DNA"/>
</dbReference>
<dbReference type="RefSeq" id="XP_056583256.1">
    <property type="nucleotide sequence ID" value="XM_056719121.1"/>
</dbReference>
<dbReference type="PIRSF" id="PIRSF038922">
    <property type="entry name" value="SRP72"/>
    <property type="match status" value="1"/>
</dbReference>
<proteinExistence type="inferred from homology"/>
<keyword evidence="13" id="KW-1185">Reference proteome</keyword>
<dbReference type="GO" id="GO:0005786">
    <property type="term" value="C:signal recognition particle, endoplasmic reticulum targeting"/>
    <property type="evidence" value="ECO:0007669"/>
    <property type="project" value="UniProtKB-UniRule"/>
</dbReference>
<evidence type="ECO:0000313" key="12">
    <source>
        <dbReference type="EMBL" id="KAJ5383480.1"/>
    </source>
</evidence>
<dbReference type="InterPro" id="IPR026270">
    <property type="entry name" value="SRP72"/>
</dbReference>
<dbReference type="PANTHER" id="PTHR14094">
    <property type="entry name" value="SIGNAL RECOGNITION PARTICLE 72"/>
    <property type="match status" value="1"/>
</dbReference>
<evidence type="ECO:0000256" key="1">
    <source>
        <dbReference type="ARBA" id="ARBA00004240"/>
    </source>
</evidence>
<dbReference type="GO" id="GO:0043022">
    <property type="term" value="F:ribosome binding"/>
    <property type="evidence" value="ECO:0007669"/>
    <property type="project" value="TreeGrafter"/>
</dbReference>
<dbReference type="GO" id="GO:0006614">
    <property type="term" value="P:SRP-dependent cotranslational protein targeting to membrane"/>
    <property type="evidence" value="ECO:0007669"/>
    <property type="project" value="UniProtKB-UniRule"/>
</dbReference>
<comment type="similarity">
    <text evidence="3 9">Belongs to the SRP72 family.</text>
</comment>
<name>A0A9W9SRX9_9EURO</name>
<dbReference type="InterPro" id="IPR031545">
    <property type="entry name" value="SRP72_TPR-like"/>
</dbReference>
<dbReference type="PANTHER" id="PTHR14094:SF9">
    <property type="entry name" value="SIGNAL RECOGNITION PARTICLE SUBUNIT SRP72"/>
    <property type="match status" value="1"/>
</dbReference>
<feature type="domain" description="Signal recognition particle SRP72 subunit RNA-binding" evidence="11">
    <location>
        <begin position="564"/>
        <end position="610"/>
    </location>
</feature>
<sequence>MVAQSLASLLQRASIDDHEEVLQSCNAVLTKSKSDLQAQHMKVVALLKLDRYEEALKTFQAGGDALKQSAGLEYAYASYKCGKLEEAADALTRTASGRGASHLEAQVRYRAEHFRRAAELYEQLSKDTMSFGHEVNDLNINSWATDAQLQWKGETEFVRHDRLSREDLESFETTYNAACLNIAKGAFKQSEVLLNRAQSQHTPTLPKPRTQTDDICRTSEDLSPEDKAAELLPIAVQQLYVLIQLGKLEEAEAVLKDISVENITELSTKKIARNNIVLARPTAVNPYILYKALHDTPDATNNDRLFEFQDRDLIGNSHAADLLVQKYDGIIRSTTKAQSKCPSPSTDAIPNLLSVYNAAAHAQGETGPKALHKIVPLLERRPTDLGLLLTVVQLYVSSGNTTSAITAMERSLHSLEGTNESVRFNPGLLSVLVSLYQLEGRTVQIRTTLAQAASYWRTKPEPPASLLRAAAASLLHSEERTDLATAGDIFRALHQQDPNDRVAIAGYVASQATLDYAQIESELDRLPTVSDLIADIDVSALESAGISPSASSVAAAAAAFAGARKRTAASADDRANKRVRKSRLPKDFDPAKKPDPERWLPVRDRSSYRPKGKKGKQRAAALTQGGPVNEKAEESPTQQLQKPASGGGASNAKKNKKKGKR</sequence>
<evidence type="ECO:0000256" key="10">
    <source>
        <dbReference type="SAM" id="MobiDB-lite"/>
    </source>
</evidence>
<keyword evidence="6" id="KW-0256">Endoplasmic reticulum</keyword>
<evidence type="ECO:0000256" key="6">
    <source>
        <dbReference type="ARBA" id="ARBA00022824"/>
    </source>
</evidence>
<keyword evidence="7 9" id="KW-0733">Signal recognition particle</keyword>
<comment type="function">
    <text evidence="9">Component of the signal recognition particle (SRP) complex, a ribonucleoprotein complex that mediates the cotranslational targeting of secretory and membrane proteins to the endoplasmic reticulum (ER).</text>
</comment>
<evidence type="ECO:0000259" key="11">
    <source>
        <dbReference type="Pfam" id="PF08492"/>
    </source>
</evidence>